<dbReference type="SMR" id="V7D2L8"/>
<keyword evidence="6" id="KW-0732">Signal</keyword>
<feature type="disulfide bond" evidence="5">
    <location>
        <begin position="190"/>
        <end position="199"/>
    </location>
</feature>
<evidence type="ECO:0000256" key="4">
    <source>
        <dbReference type="ARBA" id="ARBA00023157"/>
    </source>
</evidence>
<dbReference type="InterPro" id="IPR037176">
    <property type="entry name" value="Osmotin/thaumatin-like_sf"/>
</dbReference>
<evidence type="ECO:0000256" key="2">
    <source>
        <dbReference type="ARBA" id="ARBA00010607"/>
    </source>
</evidence>
<proteinExistence type="inferred from homology"/>
<dbReference type="PhylomeDB" id="V7D2L8"/>
<dbReference type="OrthoDB" id="430315at2759"/>
<dbReference type="PROSITE" id="PS51367">
    <property type="entry name" value="THAUMATIN_2"/>
    <property type="match status" value="1"/>
</dbReference>
<keyword evidence="4 5" id="KW-1015">Disulfide bond</keyword>
<feature type="disulfide bond" evidence="5">
    <location>
        <begin position="171"/>
        <end position="186"/>
    </location>
</feature>
<feature type="signal peptide" evidence="6">
    <location>
        <begin position="1"/>
        <end position="20"/>
    </location>
</feature>
<evidence type="ECO:0000313" key="7">
    <source>
        <dbReference type="EMBL" id="ESW35953.1"/>
    </source>
</evidence>
<feature type="disulfide bond" evidence="5">
    <location>
        <begin position="100"/>
        <end position="106"/>
    </location>
</feature>
<comment type="subcellular location">
    <subcellularLocation>
        <location evidence="1">Secreted</location>
    </subcellularLocation>
</comment>
<accession>V7D2L8</accession>
<sequence length="252" mass="26617">MLRFIQPLFFTLFLLITISAVPKPWASAATLTLSNNCPYSVWPGIQPGGGKPVVANGGLFLPPHQAQTVQLPPLWSGRVWARHGCTFDSAGRGQCATGDCGGNLFCNGLGGAPPATLAELSLGPNQDFYDVSFVDGYNLPMTITPIASPGLGPSSGNCGSVGCSRDLNTVCPMGLQVRSRERVIACKSACMAFHSPNYCCTGSYASAQTCGPTEYSRIFKNACPKAYSYAFDDPSSLVTCSNANYLVTFCPN</sequence>
<dbReference type="PROSITE" id="PS00316">
    <property type="entry name" value="THAUMATIN_1"/>
    <property type="match status" value="1"/>
</dbReference>
<dbReference type="InterPro" id="IPR001938">
    <property type="entry name" value="Thaumatin"/>
</dbReference>
<feature type="chain" id="PRO_5004756436" description="Thaumatin-like protein" evidence="6">
    <location>
        <begin position="21"/>
        <end position="252"/>
    </location>
</feature>
<evidence type="ECO:0000256" key="3">
    <source>
        <dbReference type="ARBA" id="ARBA00022525"/>
    </source>
</evidence>
<dbReference type="PRINTS" id="PR00347">
    <property type="entry name" value="THAUMATIN"/>
</dbReference>
<dbReference type="AlphaFoldDB" id="V7D2L8"/>
<evidence type="ECO:0000256" key="6">
    <source>
        <dbReference type="SAM" id="SignalP"/>
    </source>
</evidence>
<reference evidence="7" key="1">
    <citation type="submission" date="2013-04" db="EMBL/GenBank/DDBJ databases">
        <authorList>
            <person name="Schmutz J."/>
            <person name="McClean P."/>
            <person name="Shu S."/>
            <person name="Cregan P."/>
            <person name="Rokhsar D."/>
            <person name="Jackson S."/>
        </authorList>
    </citation>
    <scope>NUCLEOTIDE SEQUENCE</scope>
</reference>
<evidence type="ECO:0008006" key="8">
    <source>
        <dbReference type="Google" id="ProtNLM"/>
    </source>
</evidence>
<dbReference type="Gene3D" id="2.60.110.10">
    <property type="entry name" value="Thaumatin"/>
    <property type="match status" value="1"/>
</dbReference>
<dbReference type="FunFam" id="2.60.110.10:FF:000002">
    <property type="entry name" value="Thaumatin-like protein 1a"/>
    <property type="match status" value="1"/>
</dbReference>
<dbReference type="EMBL" id="KI548536">
    <property type="protein sequence ID" value="ESW35953.1"/>
    <property type="molecule type" value="Genomic_DNA"/>
</dbReference>
<feature type="disulfide bond" evidence="5">
    <location>
        <begin position="158"/>
        <end position="240"/>
    </location>
</feature>
<keyword evidence="3" id="KW-0964">Secreted</keyword>
<organism evidence="7">
    <name type="scientific">Phaseolus vulgaris</name>
    <name type="common">Kidney bean</name>
    <name type="synonym">French bean</name>
    <dbReference type="NCBI Taxonomy" id="3885"/>
    <lineage>
        <taxon>Eukaryota</taxon>
        <taxon>Viridiplantae</taxon>
        <taxon>Streptophyta</taxon>
        <taxon>Embryophyta</taxon>
        <taxon>Tracheophyta</taxon>
        <taxon>Spermatophyta</taxon>
        <taxon>Magnoliopsida</taxon>
        <taxon>eudicotyledons</taxon>
        <taxon>Gunneridae</taxon>
        <taxon>Pentapetalae</taxon>
        <taxon>rosids</taxon>
        <taxon>fabids</taxon>
        <taxon>Fabales</taxon>
        <taxon>Fabaceae</taxon>
        <taxon>Papilionoideae</taxon>
        <taxon>50 kb inversion clade</taxon>
        <taxon>NPAAA clade</taxon>
        <taxon>indigoferoid/millettioid clade</taxon>
        <taxon>Phaseoleae</taxon>
        <taxon>Phaseolus</taxon>
    </lineage>
</organism>
<dbReference type="OMA" id="QNKCRNT"/>
<feature type="disulfide bond" evidence="5">
    <location>
        <begin position="163"/>
        <end position="223"/>
    </location>
</feature>
<dbReference type="SMART" id="SM00205">
    <property type="entry name" value="THN"/>
    <property type="match status" value="1"/>
</dbReference>
<dbReference type="Gramene" id="ESW35953">
    <property type="protein sequence ID" value="ESW35953"/>
    <property type="gene ID" value="PHAVU_L002100g"/>
</dbReference>
<feature type="disulfide bond" evidence="5">
    <location>
        <begin position="200"/>
        <end position="210"/>
    </location>
</feature>
<evidence type="ECO:0000256" key="1">
    <source>
        <dbReference type="ARBA" id="ARBA00004613"/>
    </source>
</evidence>
<feature type="disulfide bond" evidence="5">
    <location>
        <begin position="85"/>
        <end position="95"/>
    </location>
</feature>
<dbReference type="GO" id="GO:0005576">
    <property type="term" value="C:extracellular region"/>
    <property type="evidence" value="ECO:0007669"/>
    <property type="project" value="UniProtKB-SubCell"/>
</dbReference>
<gene>
    <name evidence="7" type="ORF">PHAVU_L002100g</name>
</gene>
<dbReference type="CDD" id="cd09218">
    <property type="entry name" value="TLP-PA"/>
    <property type="match status" value="1"/>
</dbReference>
<dbReference type="InterPro" id="IPR017949">
    <property type="entry name" value="Thaumatin_CS"/>
</dbReference>
<protein>
    <recommendedName>
        <fullName evidence="8">Thaumatin-like protein</fullName>
    </recommendedName>
</protein>
<dbReference type="PANTHER" id="PTHR31048">
    <property type="entry name" value="OS03G0233200 PROTEIN"/>
    <property type="match status" value="1"/>
</dbReference>
<comment type="similarity">
    <text evidence="2">Belongs to the thaumatin family.</text>
</comment>
<evidence type="ECO:0000256" key="5">
    <source>
        <dbReference type="PIRSR" id="PIRSR002703-1"/>
    </source>
</evidence>
<dbReference type="PIRSF" id="PIRSF002703">
    <property type="entry name" value="Thaumatin"/>
    <property type="match status" value="1"/>
</dbReference>
<dbReference type="Pfam" id="PF00314">
    <property type="entry name" value="Thaumatin"/>
    <property type="match status" value="1"/>
</dbReference>
<dbReference type="SUPFAM" id="SSF49870">
    <property type="entry name" value="Osmotin, thaumatin-like protein"/>
    <property type="match status" value="1"/>
</dbReference>
<dbReference type="eggNOG" id="ENOG502QQ9U">
    <property type="taxonomic scope" value="Eukaryota"/>
</dbReference>
<name>V7D2L8_PHAVU</name>
<feature type="disulfide bond" evidence="5">
    <location>
        <begin position="37"/>
        <end position="250"/>
    </location>
</feature>